<organism evidence="6 7">
    <name type="scientific">Salvator merianae</name>
    <name type="common">Argentine black and white tegu</name>
    <name type="synonym">Tupinambis merianae</name>
    <dbReference type="NCBI Taxonomy" id="96440"/>
    <lineage>
        <taxon>Eukaryota</taxon>
        <taxon>Metazoa</taxon>
        <taxon>Chordata</taxon>
        <taxon>Craniata</taxon>
        <taxon>Vertebrata</taxon>
        <taxon>Euteleostomi</taxon>
        <taxon>Lepidosauria</taxon>
        <taxon>Squamata</taxon>
        <taxon>Bifurcata</taxon>
        <taxon>Unidentata</taxon>
        <taxon>Episquamata</taxon>
        <taxon>Laterata</taxon>
        <taxon>Teiioidea</taxon>
        <taxon>Teiidae</taxon>
        <taxon>Salvator</taxon>
    </lineage>
</organism>
<feature type="domain" description="CW-type" evidence="5">
    <location>
        <begin position="8"/>
        <end position="63"/>
    </location>
</feature>
<accession>A0A8D0BXG9</accession>
<evidence type="ECO:0000313" key="6">
    <source>
        <dbReference type="Ensembl" id="ENSSMRP00000013884.1"/>
    </source>
</evidence>
<dbReference type="AlphaFoldDB" id="A0A8D0BXG9"/>
<dbReference type="InterPro" id="IPR000313">
    <property type="entry name" value="PWWP_dom"/>
</dbReference>
<dbReference type="OMA" id="HSRSWID"/>
<dbReference type="Pfam" id="PF00855">
    <property type="entry name" value="PWWP"/>
    <property type="match status" value="1"/>
</dbReference>
<keyword evidence="2" id="KW-0863">Zinc-finger</keyword>
<dbReference type="InterPro" id="IPR011124">
    <property type="entry name" value="Znf_CW"/>
</dbReference>
<dbReference type="Ensembl" id="ENSSMRT00000016159.1">
    <property type="protein sequence ID" value="ENSSMRP00000013884.1"/>
    <property type="gene ID" value="ENSSMRG00000010784.1"/>
</dbReference>
<keyword evidence="1" id="KW-0479">Metal-binding</keyword>
<dbReference type="Pfam" id="PF07496">
    <property type="entry name" value="zf-CW"/>
    <property type="match status" value="1"/>
</dbReference>
<dbReference type="PROSITE" id="PS51050">
    <property type="entry name" value="ZF_CW"/>
    <property type="match status" value="1"/>
</dbReference>
<evidence type="ECO:0000259" key="5">
    <source>
        <dbReference type="PROSITE" id="PS51050"/>
    </source>
</evidence>
<dbReference type="Proteomes" id="UP000694421">
    <property type="component" value="Unplaced"/>
</dbReference>
<dbReference type="PROSITE" id="PS50812">
    <property type="entry name" value="PWWP"/>
    <property type="match status" value="1"/>
</dbReference>
<proteinExistence type="predicted"/>
<evidence type="ECO:0000256" key="2">
    <source>
        <dbReference type="ARBA" id="ARBA00022771"/>
    </source>
</evidence>
<sequence length="266" mass="30779">MDSTEYDIYLNKVWIQCENSSCLKWRLLSQDDTSCVDPNAPWYCYMNPDPWFNKCSISEEHFPEASQMQKHGLKYVYSKFPLGSLVLVKMHTWPSWPGILCPDPTNGHYMTYDADGDVESYHIEFLGKPHTRIWAPVKSINVCKRKKAWYASALEEAKELLACSVQQRLEMCCLSKKGTIIWPFDFVSETEILLKDLDQILKHVAVSCTPSIDFSIFTEKRPMEINTPEDCIIIDGKAFKAEECIENITDRFKEIDSLMAEFQQSL</sequence>
<evidence type="ECO:0000313" key="7">
    <source>
        <dbReference type="Proteomes" id="UP000694421"/>
    </source>
</evidence>
<evidence type="ECO:0000259" key="4">
    <source>
        <dbReference type="PROSITE" id="PS50812"/>
    </source>
</evidence>
<keyword evidence="7" id="KW-1185">Reference proteome</keyword>
<dbReference type="InterPro" id="IPR042778">
    <property type="entry name" value="ZCWPW1/ZCWPW2"/>
</dbReference>
<evidence type="ECO:0000256" key="3">
    <source>
        <dbReference type="ARBA" id="ARBA00022833"/>
    </source>
</evidence>
<evidence type="ECO:0000256" key="1">
    <source>
        <dbReference type="ARBA" id="ARBA00022723"/>
    </source>
</evidence>
<dbReference type="GO" id="GO:0008270">
    <property type="term" value="F:zinc ion binding"/>
    <property type="evidence" value="ECO:0007669"/>
    <property type="project" value="UniProtKB-KW"/>
</dbReference>
<protein>
    <submittedName>
        <fullName evidence="6">Zinc finger CW-type and PWWP domain containing 2</fullName>
    </submittedName>
</protein>
<dbReference type="PANTHER" id="PTHR15999">
    <property type="entry name" value="ZINC FINGER CW-TYPE PWWP DOMAIN PROTEIN 1"/>
    <property type="match status" value="1"/>
</dbReference>
<dbReference type="SUPFAM" id="SSF63748">
    <property type="entry name" value="Tudor/PWWP/MBT"/>
    <property type="match status" value="1"/>
</dbReference>
<name>A0A8D0BXG9_SALMN</name>
<keyword evidence="3" id="KW-0862">Zinc</keyword>
<dbReference type="Gene3D" id="3.30.40.100">
    <property type="match status" value="1"/>
</dbReference>
<reference evidence="6" key="1">
    <citation type="submission" date="2025-08" db="UniProtKB">
        <authorList>
            <consortium name="Ensembl"/>
        </authorList>
    </citation>
    <scope>IDENTIFICATION</scope>
</reference>
<dbReference type="PANTHER" id="PTHR15999:SF6">
    <property type="entry name" value="ZINC FINGER CW-TYPE PWWP DOMAIN PROTEIN 2"/>
    <property type="match status" value="1"/>
</dbReference>
<dbReference type="GeneTree" id="ENSGT00560000077278"/>
<dbReference type="GO" id="GO:0005634">
    <property type="term" value="C:nucleus"/>
    <property type="evidence" value="ECO:0007669"/>
    <property type="project" value="TreeGrafter"/>
</dbReference>
<dbReference type="CDD" id="cd20146">
    <property type="entry name" value="PWWP_ZCWPW2"/>
    <property type="match status" value="1"/>
</dbReference>
<reference evidence="6" key="2">
    <citation type="submission" date="2025-09" db="UniProtKB">
        <authorList>
            <consortium name="Ensembl"/>
        </authorList>
    </citation>
    <scope>IDENTIFICATION</scope>
</reference>
<dbReference type="Gene3D" id="2.30.30.140">
    <property type="match status" value="1"/>
</dbReference>
<feature type="domain" description="PWWP" evidence="4">
    <location>
        <begin position="82"/>
        <end position="138"/>
    </location>
</feature>